<dbReference type="InterPro" id="IPR008894">
    <property type="entry name" value="QdtA_cupin_dom"/>
</dbReference>
<dbReference type="InterPro" id="IPR011051">
    <property type="entry name" value="RmlC_Cupin_sf"/>
</dbReference>
<dbReference type="Proteomes" id="UP001059295">
    <property type="component" value="Chromosome"/>
</dbReference>
<protein>
    <submittedName>
        <fullName evidence="2">WxcM-like domain-containing protein</fullName>
    </submittedName>
</protein>
<dbReference type="GeneID" id="82891603"/>
<evidence type="ECO:0000259" key="1">
    <source>
        <dbReference type="Pfam" id="PF05523"/>
    </source>
</evidence>
<dbReference type="RefSeq" id="WP_026089791.1">
    <property type="nucleotide sequence ID" value="NZ_CAPH01000018.1"/>
</dbReference>
<evidence type="ECO:0000313" key="2">
    <source>
        <dbReference type="EMBL" id="UWN56536.1"/>
    </source>
</evidence>
<gene>
    <name evidence="2" type="ORF">NQ491_07675</name>
</gene>
<organism evidence="2 3">
    <name type="scientific">Alistipes ihumii AP11</name>
    <dbReference type="NCBI Taxonomy" id="1211813"/>
    <lineage>
        <taxon>Bacteria</taxon>
        <taxon>Pseudomonadati</taxon>
        <taxon>Bacteroidota</taxon>
        <taxon>Bacteroidia</taxon>
        <taxon>Bacteroidales</taxon>
        <taxon>Rikenellaceae</taxon>
        <taxon>Alistipes</taxon>
    </lineage>
</organism>
<keyword evidence="3" id="KW-1185">Reference proteome</keyword>
<reference evidence="2" key="1">
    <citation type="journal article" date="2022" name="Cell">
        <title>Design, construction, and in vivo augmentation of a complex gut microbiome.</title>
        <authorList>
            <person name="Cheng A.G."/>
            <person name="Ho P.Y."/>
            <person name="Aranda-Diaz A."/>
            <person name="Jain S."/>
            <person name="Yu F.B."/>
            <person name="Meng X."/>
            <person name="Wang M."/>
            <person name="Iakiviak M."/>
            <person name="Nagashima K."/>
            <person name="Zhao A."/>
            <person name="Murugkar P."/>
            <person name="Patil A."/>
            <person name="Atabakhsh K."/>
            <person name="Weakley A."/>
            <person name="Yan J."/>
            <person name="Brumbaugh A.R."/>
            <person name="Higginbottom S."/>
            <person name="Dimas A."/>
            <person name="Shiver A.L."/>
            <person name="Deutschbauer A."/>
            <person name="Neff N."/>
            <person name="Sonnenburg J.L."/>
            <person name="Huang K.C."/>
            <person name="Fischbach M.A."/>
        </authorList>
    </citation>
    <scope>NUCLEOTIDE SEQUENCE</scope>
    <source>
        <strain evidence="2">AP11</strain>
    </source>
</reference>
<dbReference type="EMBL" id="CP102294">
    <property type="protein sequence ID" value="UWN56536.1"/>
    <property type="molecule type" value="Genomic_DNA"/>
</dbReference>
<evidence type="ECO:0000313" key="3">
    <source>
        <dbReference type="Proteomes" id="UP001059295"/>
    </source>
</evidence>
<dbReference type="Gene3D" id="2.60.120.10">
    <property type="entry name" value="Jelly Rolls"/>
    <property type="match status" value="1"/>
</dbReference>
<dbReference type="SUPFAM" id="SSF51182">
    <property type="entry name" value="RmlC-like cupins"/>
    <property type="match status" value="1"/>
</dbReference>
<name>A0ABY5UZ91_9BACT</name>
<feature type="domain" description="Sugar 3,4-ketoisomerase QdtA cupin" evidence="1">
    <location>
        <begin position="16"/>
        <end position="125"/>
    </location>
</feature>
<dbReference type="InterPro" id="IPR014710">
    <property type="entry name" value="RmlC-like_jellyroll"/>
</dbReference>
<accession>A0ABY5UZ91</accession>
<dbReference type="Pfam" id="PF05523">
    <property type="entry name" value="FdtA"/>
    <property type="match status" value="1"/>
</dbReference>
<sequence>MNKTTGITLVPGGISTDHRGTIFHVNGLDMSEVKRFYIIHQRDTFIVRAWHAHQTEKKWFYAVKGSFTLALVKIDDWENPSPDLKPEVFRLSASESKVVCVPEGYANGIKAEEPDSILMVFSNKTLQGALGDSWRYDSRMWMDWEAAKHD</sequence>
<proteinExistence type="predicted"/>